<reference evidence="1 2" key="1">
    <citation type="submission" date="2017-04" db="EMBL/GenBank/DDBJ databases">
        <title>Complete genome sequences of Rhizobium genomic linages associated to common bean (phaseolus vulgaris).</title>
        <authorList>
            <person name="Santamaria R.I."/>
            <person name="Bustos P."/>
            <person name="Perez-Carrascal O."/>
            <person name="Martinez-Flores I."/>
            <person name="Juarez S."/>
            <person name="Lozano L."/>
            <person name="Miranda F."/>
            <person name="Vinuesa P."/>
            <person name="Martinez-Romero E."/>
            <person name="Cevallos M.A."/>
            <person name="Romero D."/>
            <person name="Davila G."/>
            <person name="Gonzalez V."/>
        </authorList>
    </citation>
    <scope>NUCLEOTIDE SEQUENCE [LARGE SCALE GENOMIC DNA]</scope>
    <source>
        <strain evidence="1 2">NXC12</strain>
        <plasmid evidence="2">pretnxc12d</plasmid>
    </source>
</reference>
<evidence type="ECO:0000313" key="1">
    <source>
        <dbReference type="EMBL" id="ARQ13145.1"/>
    </source>
</evidence>
<protein>
    <submittedName>
        <fullName evidence="1">Uncharacterized protein</fullName>
    </submittedName>
</protein>
<dbReference type="Proteomes" id="UP000194159">
    <property type="component" value="Plasmid pRetNXC12d"/>
</dbReference>
<gene>
    <name evidence="1" type="ORF">NXC12_PD00032</name>
</gene>
<dbReference type="RefSeq" id="WP_086083724.1">
    <property type="nucleotide sequence ID" value="NZ_CP020910.1"/>
</dbReference>
<dbReference type="AlphaFoldDB" id="A0AAN1BKW7"/>
<keyword evidence="1" id="KW-0614">Plasmid</keyword>
<sequence>MKDNKLSYLTLTGFLALLGLFAAIEPSFAQNCPTGFALVREESLKRNTGQGSGFELLRVELPRNRDRSYAQSNAIGRLTGSDDSGNMAQTPWDGQHNIRGIWLEATGNYHYALGVKINGRDGRPHTIAEVDPATGEVVREYLEIGAYCGPGGNGQGCTATIKVCYKPK</sequence>
<accession>A0AAN1BKW7</accession>
<dbReference type="EMBL" id="CP020910">
    <property type="protein sequence ID" value="ARQ13145.1"/>
    <property type="molecule type" value="Genomic_DNA"/>
</dbReference>
<organism evidence="1 2">
    <name type="scientific">Rhizobium etli</name>
    <dbReference type="NCBI Taxonomy" id="29449"/>
    <lineage>
        <taxon>Bacteria</taxon>
        <taxon>Pseudomonadati</taxon>
        <taxon>Pseudomonadota</taxon>
        <taxon>Alphaproteobacteria</taxon>
        <taxon>Hyphomicrobiales</taxon>
        <taxon>Rhizobiaceae</taxon>
        <taxon>Rhizobium/Agrobacterium group</taxon>
        <taxon>Rhizobium</taxon>
    </lineage>
</organism>
<proteinExistence type="predicted"/>
<geneLocation type="plasmid" evidence="2">
    <name>pretnxc12d</name>
</geneLocation>
<name>A0AAN1BKW7_RHIET</name>
<evidence type="ECO:0000313" key="2">
    <source>
        <dbReference type="Proteomes" id="UP000194159"/>
    </source>
</evidence>